<feature type="chain" id="PRO_5007893760" description="carbonic anhydrase" evidence="7">
    <location>
        <begin position="20"/>
        <end position="273"/>
    </location>
</feature>
<dbReference type="PROSITE" id="PS51144">
    <property type="entry name" value="ALPHA_CA_2"/>
    <property type="match status" value="1"/>
</dbReference>
<dbReference type="InterPro" id="IPR023561">
    <property type="entry name" value="Carbonic_anhydrase_a-class"/>
</dbReference>
<dbReference type="GO" id="GO:0004089">
    <property type="term" value="F:carbonate dehydratase activity"/>
    <property type="evidence" value="ECO:0007669"/>
    <property type="project" value="UniProtKB-EC"/>
</dbReference>
<evidence type="ECO:0000256" key="5">
    <source>
        <dbReference type="ARBA" id="ARBA00023239"/>
    </source>
</evidence>
<evidence type="ECO:0000313" key="10">
    <source>
        <dbReference type="Proteomes" id="UP000078544"/>
    </source>
</evidence>
<dbReference type="GO" id="GO:0008270">
    <property type="term" value="F:zinc ion binding"/>
    <property type="evidence" value="ECO:0007669"/>
    <property type="project" value="InterPro"/>
</dbReference>
<dbReference type="Proteomes" id="UP000078544">
    <property type="component" value="Unassembled WGS sequence"/>
</dbReference>
<comment type="caution">
    <text evidence="9">The sequence shown here is derived from an EMBL/GenBank/DDBJ whole genome shotgun (WGS) entry which is preliminary data.</text>
</comment>
<evidence type="ECO:0000259" key="8">
    <source>
        <dbReference type="PROSITE" id="PS51144"/>
    </source>
</evidence>
<evidence type="ECO:0000256" key="4">
    <source>
        <dbReference type="ARBA" id="ARBA00022833"/>
    </source>
</evidence>
<protein>
    <recommendedName>
        <fullName evidence="2">carbonic anhydrase</fullName>
        <ecNumber evidence="2">4.2.1.1</ecNumber>
    </recommendedName>
</protein>
<dbReference type="PANTHER" id="PTHR18952:SF265">
    <property type="entry name" value="CARBONIC ANHYDRASE"/>
    <property type="match status" value="1"/>
</dbReference>
<keyword evidence="7" id="KW-0732">Signal</keyword>
<dbReference type="STRING" id="1081109.A0A167W3P4"/>
<dbReference type="EMBL" id="AZGY01000030">
    <property type="protein sequence ID" value="KZZ88362.1"/>
    <property type="molecule type" value="Genomic_DNA"/>
</dbReference>
<dbReference type="PANTHER" id="PTHR18952">
    <property type="entry name" value="CARBONIC ANHYDRASE"/>
    <property type="match status" value="1"/>
</dbReference>
<evidence type="ECO:0000256" key="6">
    <source>
        <dbReference type="ARBA" id="ARBA00048348"/>
    </source>
</evidence>
<dbReference type="SMART" id="SM01057">
    <property type="entry name" value="Carb_anhydrase"/>
    <property type="match status" value="1"/>
</dbReference>
<keyword evidence="3" id="KW-0479">Metal-binding</keyword>
<evidence type="ECO:0000256" key="2">
    <source>
        <dbReference type="ARBA" id="ARBA00012925"/>
    </source>
</evidence>
<feature type="signal peptide" evidence="7">
    <location>
        <begin position="1"/>
        <end position="19"/>
    </location>
</feature>
<dbReference type="InterPro" id="IPR036398">
    <property type="entry name" value="CA_dom_sf"/>
</dbReference>
<dbReference type="CDD" id="cd03124">
    <property type="entry name" value="alpha_CA_prokaryotic_like"/>
    <property type="match status" value="1"/>
</dbReference>
<keyword evidence="4" id="KW-0862">Zinc</keyword>
<dbReference type="AlphaFoldDB" id="A0A167W3P4"/>
<comment type="catalytic activity">
    <reaction evidence="6">
        <text>hydrogencarbonate + H(+) = CO2 + H2O</text>
        <dbReference type="Rhea" id="RHEA:10748"/>
        <dbReference type="ChEBI" id="CHEBI:15377"/>
        <dbReference type="ChEBI" id="CHEBI:15378"/>
        <dbReference type="ChEBI" id="CHEBI:16526"/>
        <dbReference type="ChEBI" id="CHEBI:17544"/>
        <dbReference type="EC" id="4.2.1.1"/>
    </reaction>
</comment>
<gene>
    <name evidence="9" type="ORF">AAL_08125</name>
</gene>
<dbReference type="OrthoDB" id="429145at2759"/>
<name>A0A167W3P4_9HYPO</name>
<keyword evidence="5" id="KW-0456">Lyase</keyword>
<evidence type="ECO:0000256" key="3">
    <source>
        <dbReference type="ARBA" id="ARBA00022723"/>
    </source>
</evidence>
<dbReference type="EC" id="4.2.1.1" evidence="2"/>
<evidence type="ECO:0000313" key="9">
    <source>
        <dbReference type="EMBL" id="KZZ88362.1"/>
    </source>
</evidence>
<dbReference type="InterPro" id="IPR041891">
    <property type="entry name" value="Alpha_CA_prokaryot-like"/>
</dbReference>
<organism evidence="9 10">
    <name type="scientific">Moelleriella libera RCEF 2490</name>
    <dbReference type="NCBI Taxonomy" id="1081109"/>
    <lineage>
        <taxon>Eukaryota</taxon>
        <taxon>Fungi</taxon>
        <taxon>Dikarya</taxon>
        <taxon>Ascomycota</taxon>
        <taxon>Pezizomycotina</taxon>
        <taxon>Sordariomycetes</taxon>
        <taxon>Hypocreomycetidae</taxon>
        <taxon>Hypocreales</taxon>
        <taxon>Clavicipitaceae</taxon>
        <taxon>Moelleriella</taxon>
    </lineage>
</organism>
<comment type="similarity">
    <text evidence="1">Belongs to the alpha-carbonic anhydrase family.</text>
</comment>
<proteinExistence type="inferred from homology"/>
<keyword evidence="10" id="KW-1185">Reference proteome</keyword>
<evidence type="ECO:0000256" key="7">
    <source>
        <dbReference type="SAM" id="SignalP"/>
    </source>
</evidence>
<reference evidence="9 10" key="1">
    <citation type="journal article" date="2016" name="Genome Biol. Evol.">
        <title>Divergent and convergent evolution of fungal pathogenicity.</title>
        <authorList>
            <person name="Shang Y."/>
            <person name="Xiao G."/>
            <person name="Zheng P."/>
            <person name="Cen K."/>
            <person name="Zhan S."/>
            <person name="Wang C."/>
        </authorList>
    </citation>
    <scope>NUCLEOTIDE SEQUENCE [LARGE SCALE GENOMIC DNA]</scope>
    <source>
        <strain evidence="9 10">RCEF 2490</strain>
    </source>
</reference>
<feature type="domain" description="Alpha-carbonic anhydrase" evidence="8">
    <location>
        <begin position="37"/>
        <end position="273"/>
    </location>
</feature>
<sequence length="273" mass="29663">MFSKALIALLAIGAQQAVAHPAFGHDLEGRSDAHHAPVISYADETGQSWGGLCKTGKRQSPIDLHTSLIGDKDAGLAELAGSNIKFSWPNQIANISNHGPAVYVEDISGSMTVASKKYNLKQFHFHTPSEHWIDSKTGAMEVHFVHLDENDATKPAVVGALIELADGKNTPNPVIETALKKVLSVPDQGNKTKTDEVQLTELAKFFASASFFTYDGSLTTPTPDCSEGVKWHVAKQRLYASKATLDNAAKIMKMNARWVTNQPSKDMHRGPYN</sequence>
<dbReference type="SUPFAM" id="SSF51069">
    <property type="entry name" value="Carbonic anhydrase"/>
    <property type="match status" value="1"/>
</dbReference>
<dbReference type="Pfam" id="PF00194">
    <property type="entry name" value="Carb_anhydrase"/>
    <property type="match status" value="1"/>
</dbReference>
<dbReference type="Gene3D" id="3.10.200.10">
    <property type="entry name" value="Alpha carbonic anhydrase"/>
    <property type="match status" value="1"/>
</dbReference>
<evidence type="ECO:0000256" key="1">
    <source>
        <dbReference type="ARBA" id="ARBA00010718"/>
    </source>
</evidence>
<accession>A0A167W3P4</accession>
<dbReference type="InterPro" id="IPR001148">
    <property type="entry name" value="CA_dom"/>
</dbReference>